<dbReference type="AlphaFoldDB" id="A0A1S6YD95"/>
<feature type="transmembrane region" description="Helical" evidence="7">
    <location>
        <begin position="562"/>
        <end position="580"/>
    </location>
</feature>
<evidence type="ECO:0000256" key="7">
    <source>
        <dbReference type="SAM" id="Phobius"/>
    </source>
</evidence>
<feature type="transmembrane region" description="Helical" evidence="7">
    <location>
        <begin position="104"/>
        <end position="125"/>
    </location>
</feature>
<keyword evidence="4 7" id="KW-1133">Transmembrane helix</keyword>
<gene>
    <name evidence="8" type="primary">NPF1.3</name>
</gene>
<feature type="transmembrane region" description="Helical" evidence="7">
    <location>
        <begin position="131"/>
        <end position="150"/>
    </location>
</feature>
<evidence type="ECO:0000256" key="1">
    <source>
        <dbReference type="ARBA" id="ARBA00004141"/>
    </source>
</evidence>
<dbReference type="InterPro" id="IPR000109">
    <property type="entry name" value="POT_fam"/>
</dbReference>
<organism evidence="8">
    <name type="scientific">Pinus pinaster</name>
    <name type="common">Maritime pine</name>
    <dbReference type="NCBI Taxonomy" id="71647"/>
    <lineage>
        <taxon>Eukaryota</taxon>
        <taxon>Viridiplantae</taxon>
        <taxon>Streptophyta</taxon>
        <taxon>Embryophyta</taxon>
        <taxon>Tracheophyta</taxon>
        <taxon>Spermatophyta</taxon>
        <taxon>Pinopsida</taxon>
        <taxon>Pinidae</taxon>
        <taxon>Conifers I</taxon>
        <taxon>Pinales</taxon>
        <taxon>Pinaceae</taxon>
        <taxon>Pinus</taxon>
        <taxon>Pinus subgen. Pinus</taxon>
    </lineage>
</organism>
<dbReference type="Gene3D" id="1.20.1250.20">
    <property type="entry name" value="MFS general substrate transporter like domains"/>
    <property type="match status" value="1"/>
</dbReference>
<dbReference type="EMBL" id="KX986733">
    <property type="protein sequence ID" value="AQX43150.1"/>
    <property type="molecule type" value="mRNA"/>
</dbReference>
<evidence type="ECO:0000256" key="5">
    <source>
        <dbReference type="ARBA" id="ARBA00023136"/>
    </source>
</evidence>
<protein>
    <submittedName>
        <fullName evidence="8">NPF family transporter</fullName>
    </submittedName>
</protein>
<comment type="similarity">
    <text evidence="2">Belongs to the major facilitator superfamily. Proton-dependent oligopeptide transporter (POT/PTR) (TC 2.A.17) family.</text>
</comment>
<proteinExistence type="evidence at transcript level"/>
<evidence type="ECO:0000256" key="6">
    <source>
        <dbReference type="SAM" id="MobiDB-lite"/>
    </source>
</evidence>
<feature type="transmembrane region" description="Helical" evidence="7">
    <location>
        <begin position="391"/>
        <end position="413"/>
    </location>
</feature>
<reference evidence="8" key="1">
    <citation type="submission" date="2016-10" db="EMBL/GenBank/DDBJ databases">
        <title>Molecular fundamentals of nitrogen uptake and transport in trees.</title>
        <authorList>
            <person name="Castro-Rodriguez V."/>
            <person name="Canas R.A."/>
            <person name="de la Torre F."/>
            <person name="Pascual B."/>
            <person name="Avila C."/>
            <person name="Canovas F.M."/>
        </authorList>
    </citation>
    <scope>NUCLEOTIDE SEQUENCE</scope>
</reference>
<accession>A0A1S6YD95</accession>
<dbReference type="InterPro" id="IPR036259">
    <property type="entry name" value="MFS_trans_sf"/>
</dbReference>
<keyword evidence="3 7" id="KW-0812">Transmembrane</keyword>
<dbReference type="GO" id="GO:0016020">
    <property type="term" value="C:membrane"/>
    <property type="evidence" value="ECO:0007669"/>
    <property type="project" value="UniProtKB-SubCell"/>
</dbReference>
<feature type="compositionally biased region" description="Basic and acidic residues" evidence="6">
    <location>
        <begin position="16"/>
        <end position="35"/>
    </location>
</feature>
<evidence type="ECO:0000256" key="2">
    <source>
        <dbReference type="ARBA" id="ARBA00005982"/>
    </source>
</evidence>
<comment type="subcellular location">
    <subcellularLocation>
        <location evidence="1">Membrane</location>
        <topology evidence="1">Multi-pass membrane protein</topology>
    </subcellularLocation>
</comment>
<name>A0A1S6YD95_PINPS</name>
<sequence>MAEEKRAVELALQMDESGRPPGNDKHDSPSIEDNFRSVFSLPAAKRRYRRLGNDEADGQQPKITGGLKTMPFIIGNETCEKLAVVGVQANMMVYLTTKYNMKKVAATSMLNAWSGTMGLATLPGAFLADSYIGRFGMITIGCFSYVLRYGQEAEQMRERICGAIRASGFVFHIHGGRFCRTRPSAMAFGADQFDRGGEREKRRLQSYFNWYYFAGRVAIIIALTVVVYIQSDVSWGFGFSLCTASMLMSSIFFLLGAPNYRYEVPQGSALAGFAQVIVASVKKRNLPMPPKFLHRHHGEQSTCDNPCLTNQFRFLNKAAIMNPGPTRADGSSPISSCSVCSVENIEGLKSVIRTLPIFSCGIANQITNAQYHTFSVLQALSMDRRIGSKGFEIPAGSFSVFSLLVLIVWLPFYDRVVVPYARRRTRNNRGITVFQRLGIGFAISSSSMLAAGLVEVKRRSAARSHGLTDQPLAVVPISALWLLPQFCIYGLAEAFYSVGYVEFFYNQFPATMRSTAIAMSLCMTALGNYLNAVIVNVIHNTTGRDGQPDWLNDNMNRGHLEYFYWLLSGLEALNLVYFIICTGTYKHRDPFTALENKPDASTGCHDIEFECVQE</sequence>
<feature type="transmembrane region" description="Helical" evidence="7">
    <location>
        <begin position="474"/>
        <end position="496"/>
    </location>
</feature>
<feature type="region of interest" description="Disordered" evidence="6">
    <location>
        <begin position="1"/>
        <end position="35"/>
    </location>
</feature>
<dbReference type="PANTHER" id="PTHR11654">
    <property type="entry name" value="OLIGOPEPTIDE TRANSPORTER-RELATED"/>
    <property type="match status" value="1"/>
</dbReference>
<feature type="transmembrane region" description="Helical" evidence="7">
    <location>
        <begin position="516"/>
        <end position="538"/>
    </location>
</feature>
<dbReference type="GO" id="GO:0022857">
    <property type="term" value="F:transmembrane transporter activity"/>
    <property type="evidence" value="ECO:0007669"/>
    <property type="project" value="InterPro"/>
</dbReference>
<evidence type="ECO:0000256" key="4">
    <source>
        <dbReference type="ARBA" id="ARBA00022989"/>
    </source>
</evidence>
<feature type="transmembrane region" description="Helical" evidence="7">
    <location>
        <begin position="433"/>
        <end position="454"/>
    </location>
</feature>
<dbReference type="SUPFAM" id="SSF103473">
    <property type="entry name" value="MFS general substrate transporter"/>
    <property type="match status" value="1"/>
</dbReference>
<feature type="transmembrane region" description="Helical" evidence="7">
    <location>
        <begin position="235"/>
        <end position="255"/>
    </location>
</feature>
<evidence type="ECO:0000313" key="8">
    <source>
        <dbReference type="EMBL" id="AQX43150.1"/>
    </source>
</evidence>
<dbReference type="Pfam" id="PF00854">
    <property type="entry name" value="PTR2"/>
    <property type="match status" value="1"/>
</dbReference>
<evidence type="ECO:0000256" key="3">
    <source>
        <dbReference type="ARBA" id="ARBA00022692"/>
    </source>
</evidence>
<keyword evidence="5 7" id="KW-0472">Membrane</keyword>
<feature type="transmembrane region" description="Helical" evidence="7">
    <location>
        <begin position="209"/>
        <end position="229"/>
    </location>
</feature>